<evidence type="ECO:0000313" key="3">
    <source>
        <dbReference type="Proteomes" id="UP001566132"/>
    </source>
</evidence>
<dbReference type="AlphaFoldDB" id="A0ABD1EVU5"/>
<organism evidence="2 3">
    <name type="scientific">Hypothenemus hampei</name>
    <name type="common">Coffee berry borer</name>
    <dbReference type="NCBI Taxonomy" id="57062"/>
    <lineage>
        <taxon>Eukaryota</taxon>
        <taxon>Metazoa</taxon>
        <taxon>Ecdysozoa</taxon>
        <taxon>Arthropoda</taxon>
        <taxon>Hexapoda</taxon>
        <taxon>Insecta</taxon>
        <taxon>Pterygota</taxon>
        <taxon>Neoptera</taxon>
        <taxon>Endopterygota</taxon>
        <taxon>Coleoptera</taxon>
        <taxon>Polyphaga</taxon>
        <taxon>Cucujiformia</taxon>
        <taxon>Curculionidae</taxon>
        <taxon>Scolytinae</taxon>
        <taxon>Hypothenemus</taxon>
    </lineage>
</organism>
<feature type="domain" description="DUF4817" evidence="1">
    <location>
        <begin position="3"/>
        <end position="52"/>
    </location>
</feature>
<gene>
    <name evidence="2" type="ORF">ABEB36_004785</name>
</gene>
<dbReference type="PANTHER" id="PTHR47326:SF1">
    <property type="entry name" value="HTH PSQ-TYPE DOMAIN-CONTAINING PROTEIN"/>
    <property type="match status" value="1"/>
</dbReference>
<name>A0ABD1EVU5_HYPHA</name>
<protein>
    <recommendedName>
        <fullName evidence="1">DUF4817 domain-containing protein</fullName>
    </recommendedName>
</protein>
<dbReference type="InterPro" id="IPR032135">
    <property type="entry name" value="DUF4817"/>
</dbReference>
<keyword evidence="3" id="KW-1185">Reference proteome</keyword>
<evidence type="ECO:0000313" key="2">
    <source>
        <dbReference type="EMBL" id="KAL1505163.1"/>
    </source>
</evidence>
<sequence>MYSTQERLYLYNSYIKCNKSIALALRMYQKKFPNRRIPTRSIFVRIAQSLREHVVLAHSQRAKSRNVLTEEIQQMIALYFKVAPENSLRACSREMQVPKSTIHNSMRLNKYKPFKFTKLQYLHPNDNRRLEFCQNIMNRQFLDNIYGQKC</sequence>
<reference evidence="2 3" key="1">
    <citation type="submission" date="2024-05" db="EMBL/GenBank/DDBJ databases">
        <title>Genetic variation in Jamaican populations of the coffee berry borer (Hypothenemus hampei).</title>
        <authorList>
            <person name="Errbii M."/>
            <person name="Myrie A."/>
        </authorList>
    </citation>
    <scope>NUCLEOTIDE SEQUENCE [LARGE SCALE GENOMIC DNA]</scope>
    <source>
        <strain evidence="2">JA-Hopewell-2020-01-JO</strain>
        <tissue evidence="2">Whole body</tissue>
    </source>
</reference>
<proteinExistence type="predicted"/>
<dbReference type="PANTHER" id="PTHR47326">
    <property type="entry name" value="TRANSPOSABLE ELEMENT TC3 TRANSPOSASE-LIKE PROTEIN"/>
    <property type="match status" value="1"/>
</dbReference>
<comment type="caution">
    <text evidence="2">The sequence shown here is derived from an EMBL/GenBank/DDBJ whole genome shotgun (WGS) entry which is preliminary data.</text>
</comment>
<dbReference type="EMBL" id="JBDJPC010000004">
    <property type="protein sequence ID" value="KAL1505163.1"/>
    <property type="molecule type" value="Genomic_DNA"/>
</dbReference>
<dbReference type="Pfam" id="PF16087">
    <property type="entry name" value="DUF4817"/>
    <property type="match status" value="1"/>
</dbReference>
<accession>A0ABD1EVU5</accession>
<evidence type="ECO:0000259" key="1">
    <source>
        <dbReference type="Pfam" id="PF16087"/>
    </source>
</evidence>
<dbReference type="Proteomes" id="UP001566132">
    <property type="component" value="Unassembled WGS sequence"/>
</dbReference>